<evidence type="ECO:0000256" key="2">
    <source>
        <dbReference type="ARBA" id="ARBA00010617"/>
    </source>
</evidence>
<dbReference type="GO" id="GO:0016705">
    <property type="term" value="F:oxidoreductase activity, acting on paired donors, with incorporation or reduction of molecular oxygen"/>
    <property type="evidence" value="ECO:0007669"/>
    <property type="project" value="InterPro"/>
</dbReference>
<dbReference type="AlphaFoldDB" id="A0A1Y2EBW7"/>
<evidence type="ECO:0000256" key="1">
    <source>
        <dbReference type="ARBA" id="ARBA00001971"/>
    </source>
</evidence>
<dbReference type="Proteomes" id="UP000193689">
    <property type="component" value="Unassembled WGS sequence"/>
</dbReference>
<accession>A0A1Y2EBW7</accession>
<keyword evidence="3 8" id="KW-0349">Heme</keyword>
<keyword evidence="6 8" id="KW-0408">Iron</keyword>
<dbReference type="CDD" id="cd11061">
    <property type="entry name" value="CYP67-like"/>
    <property type="match status" value="1"/>
</dbReference>
<dbReference type="InParanoid" id="A0A1Y2EBW7"/>
<dbReference type="PROSITE" id="PS00086">
    <property type="entry name" value="CYTOCHROME_P450"/>
    <property type="match status" value="1"/>
</dbReference>
<evidence type="ECO:0000256" key="4">
    <source>
        <dbReference type="ARBA" id="ARBA00022723"/>
    </source>
</evidence>
<keyword evidence="4 8" id="KW-0479">Metal-binding</keyword>
<gene>
    <name evidence="10" type="ORF">BCR38DRAFT_455842</name>
</gene>
<feature type="binding site" description="axial binding residue" evidence="8">
    <location>
        <position position="440"/>
    </location>
    <ligand>
        <name>heme</name>
        <dbReference type="ChEBI" id="CHEBI:30413"/>
    </ligand>
    <ligandPart>
        <name>Fe</name>
        <dbReference type="ChEBI" id="CHEBI:18248"/>
    </ligandPart>
</feature>
<comment type="similarity">
    <text evidence="2 9">Belongs to the cytochrome P450 family.</text>
</comment>
<evidence type="ECO:0000256" key="9">
    <source>
        <dbReference type="RuleBase" id="RU000461"/>
    </source>
</evidence>
<evidence type="ECO:0000256" key="3">
    <source>
        <dbReference type="ARBA" id="ARBA00022617"/>
    </source>
</evidence>
<evidence type="ECO:0000256" key="8">
    <source>
        <dbReference type="PIRSR" id="PIRSR602401-1"/>
    </source>
</evidence>
<dbReference type="RefSeq" id="XP_040719360.1">
    <property type="nucleotide sequence ID" value="XM_040861843.1"/>
</dbReference>
<dbReference type="PRINTS" id="PR00463">
    <property type="entry name" value="EP450I"/>
</dbReference>
<dbReference type="InterPro" id="IPR017972">
    <property type="entry name" value="Cyt_P450_CS"/>
</dbReference>
<comment type="cofactor">
    <cofactor evidence="1 8">
        <name>heme</name>
        <dbReference type="ChEBI" id="CHEBI:30413"/>
    </cofactor>
</comment>
<dbReference type="GO" id="GO:0004497">
    <property type="term" value="F:monooxygenase activity"/>
    <property type="evidence" value="ECO:0007669"/>
    <property type="project" value="UniProtKB-KW"/>
</dbReference>
<evidence type="ECO:0000313" key="10">
    <source>
        <dbReference type="EMBL" id="ORY69073.1"/>
    </source>
</evidence>
<dbReference type="PRINTS" id="PR00385">
    <property type="entry name" value="P450"/>
</dbReference>
<dbReference type="Gene3D" id="1.10.630.10">
    <property type="entry name" value="Cytochrome P450"/>
    <property type="match status" value="1"/>
</dbReference>
<keyword evidence="5 9" id="KW-0560">Oxidoreductase</keyword>
<proteinExistence type="inferred from homology"/>
<comment type="caution">
    <text evidence="10">The sequence shown here is derived from an EMBL/GenBank/DDBJ whole genome shotgun (WGS) entry which is preliminary data.</text>
</comment>
<sequence length="504" mass="57135">MLQFWPLDTTHLDALFLYNIVYRAFFHPLAKYPGPLLSKFTNLYSAYHAWKGDIHLDVLRCHQKYGDRVRYAPNRVLINSPEALRDIYGHGAHVRKFDGYMVLSSQAVNTLTMSDKAQHARRRRVISQAFSESSLRLFEPTIISRIDRFCQVIRGHASSEGKWTEPQDMAHGCKYIWILNIVTHLTFDLMTALSFDADYRTMEEPQFRYVVPAIEESNIRLSVLWQASELTFGHLDRKLLPRSARAARTFVKFLRMLLTSRLEQDKTGNRDIFSFLQQCKDPDTNKGLSLKELGTEIATFVVAGTDTSSTTMAALSHYLTGSARCYRRAAAEVRTTFASADEIRLGPKLNSCVFLRACMDEALRLAPPGGDPLWRVVEEDGAAIGGDFIPGGCEVGAGIYAMHHSPENWEGPISFTPERWLDKTGPRQPYFPFNIGPRSCVGKPLAIAQVTLTFARLLWEFDVRRADSVSFPGEGNDTRPTQYVLKDHVTGKKEGPVLCFRRRL</sequence>
<dbReference type="InterPro" id="IPR036396">
    <property type="entry name" value="Cyt_P450_sf"/>
</dbReference>
<dbReference type="InterPro" id="IPR050121">
    <property type="entry name" value="Cytochrome_P450_monoxygenase"/>
</dbReference>
<keyword evidence="7 9" id="KW-0503">Monooxygenase</keyword>
<dbReference type="STRING" id="1141098.A0A1Y2EBW7"/>
<evidence type="ECO:0000313" key="11">
    <source>
        <dbReference type="Proteomes" id="UP000193689"/>
    </source>
</evidence>
<reference evidence="10 11" key="1">
    <citation type="submission" date="2016-07" db="EMBL/GenBank/DDBJ databases">
        <title>Pervasive Adenine N6-methylation of Active Genes in Fungi.</title>
        <authorList>
            <consortium name="DOE Joint Genome Institute"/>
            <person name="Mondo S.J."/>
            <person name="Dannebaum R.O."/>
            <person name="Kuo R.C."/>
            <person name="Labutti K."/>
            <person name="Haridas S."/>
            <person name="Kuo A."/>
            <person name="Salamov A."/>
            <person name="Ahrendt S.R."/>
            <person name="Lipzen A."/>
            <person name="Sullivan W."/>
            <person name="Andreopoulos W.B."/>
            <person name="Clum A."/>
            <person name="Lindquist E."/>
            <person name="Daum C."/>
            <person name="Ramamoorthy G.K."/>
            <person name="Gryganskyi A."/>
            <person name="Culley D."/>
            <person name="Magnuson J.K."/>
            <person name="James T.Y."/>
            <person name="O'Malley M.A."/>
            <person name="Stajich J.E."/>
            <person name="Spatafora J.W."/>
            <person name="Visel A."/>
            <person name="Grigoriev I.V."/>
        </authorList>
    </citation>
    <scope>NUCLEOTIDE SEQUENCE [LARGE SCALE GENOMIC DNA]</scope>
    <source>
        <strain evidence="10 11">CBS 129021</strain>
    </source>
</reference>
<dbReference type="OrthoDB" id="1470350at2759"/>
<organism evidence="10 11">
    <name type="scientific">Pseudomassariella vexata</name>
    <dbReference type="NCBI Taxonomy" id="1141098"/>
    <lineage>
        <taxon>Eukaryota</taxon>
        <taxon>Fungi</taxon>
        <taxon>Dikarya</taxon>
        <taxon>Ascomycota</taxon>
        <taxon>Pezizomycotina</taxon>
        <taxon>Sordariomycetes</taxon>
        <taxon>Xylariomycetidae</taxon>
        <taxon>Amphisphaeriales</taxon>
        <taxon>Pseudomassariaceae</taxon>
        <taxon>Pseudomassariella</taxon>
    </lineage>
</organism>
<evidence type="ECO:0000256" key="7">
    <source>
        <dbReference type="ARBA" id="ARBA00023033"/>
    </source>
</evidence>
<dbReference type="Pfam" id="PF00067">
    <property type="entry name" value="p450"/>
    <property type="match status" value="1"/>
</dbReference>
<dbReference type="GeneID" id="63778055"/>
<protein>
    <submittedName>
        <fullName evidence="10">Putative cytochrome P450</fullName>
    </submittedName>
</protein>
<dbReference type="InterPro" id="IPR002401">
    <property type="entry name" value="Cyt_P450_E_grp-I"/>
</dbReference>
<evidence type="ECO:0000256" key="6">
    <source>
        <dbReference type="ARBA" id="ARBA00023004"/>
    </source>
</evidence>
<dbReference type="GO" id="GO:0020037">
    <property type="term" value="F:heme binding"/>
    <property type="evidence" value="ECO:0007669"/>
    <property type="project" value="InterPro"/>
</dbReference>
<dbReference type="PANTHER" id="PTHR24305:SF237">
    <property type="entry name" value="CYTOCHROME P450 MONOOXYGENASE ATNE-RELATED"/>
    <property type="match status" value="1"/>
</dbReference>
<dbReference type="InterPro" id="IPR001128">
    <property type="entry name" value="Cyt_P450"/>
</dbReference>
<keyword evidence="11" id="KW-1185">Reference proteome</keyword>
<dbReference type="PANTHER" id="PTHR24305">
    <property type="entry name" value="CYTOCHROME P450"/>
    <property type="match status" value="1"/>
</dbReference>
<evidence type="ECO:0000256" key="5">
    <source>
        <dbReference type="ARBA" id="ARBA00023002"/>
    </source>
</evidence>
<dbReference type="EMBL" id="MCFJ01000003">
    <property type="protein sequence ID" value="ORY69073.1"/>
    <property type="molecule type" value="Genomic_DNA"/>
</dbReference>
<dbReference type="SUPFAM" id="SSF48264">
    <property type="entry name" value="Cytochrome P450"/>
    <property type="match status" value="1"/>
</dbReference>
<dbReference type="GO" id="GO:0005506">
    <property type="term" value="F:iron ion binding"/>
    <property type="evidence" value="ECO:0007669"/>
    <property type="project" value="InterPro"/>
</dbReference>
<name>A0A1Y2EBW7_9PEZI</name>